<dbReference type="RefSeq" id="WP_379086695.1">
    <property type="nucleotide sequence ID" value="NZ_JBHTJO010000001.1"/>
</dbReference>
<name>A0ABW3J9R0_9HYPH</name>
<accession>A0ABW3J9R0</accession>
<gene>
    <name evidence="2" type="ORF">ACFQ2F_05155</name>
</gene>
<keyword evidence="3" id="KW-1185">Reference proteome</keyword>
<sequence>MTAALGLGFAAVPAAAAPGAATATSIQSSVPAGVTQVGVRGCGLFDRRCRRGGADFRLRAPGVGVYIDGDRDRYRHRYDRHHRYDRDRRWKRRWRY</sequence>
<evidence type="ECO:0000313" key="3">
    <source>
        <dbReference type="Proteomes" id="UP001597102"/>
    </source>
</evidence>
<feature type="chain" id="PRO_5046125710" evidence="1">
    <location>
        <begin position="17"/>
        <end position="96"/>
    </location>
</feature>
<proteinExistence type="predicted"/>
<organism evidence="2 3">
    <name type="scientific">Methyloligella solikamskensis</name>
    <dbReference type="NCBI Taxonomy" id="1177756"/>
    <lineage>
        <taxon>Bacteria</taxon>
        <taxon>Pseudomonadati</taxon>
        <taxon>Pseudomonadota</taxon>
        <taxon>Alphaproteobacteria</taxon>
        <taxon>Hyphomicrobiales</taxon>
        <taxon>Hyphomicrobiaceae</taxon>
        <taxon>Methyloligella</taxon>
    </lineage>
</organism>
<keyword evidence="1" id="KW-0732">Signal</keyword>
<reference evidence="3" key="1">
    <citation type="journal article" date="2019" name="Int. J. Syst. Evol. Microbiol.">
        <title>The Global Catalogue of Microorganisms (GCM) 10K type strain sequencing project: providing services to taxonomists for standard genome sequencing and annotation.</title>
        <authorList>
            <consortium name="The Broad Institute Genomics Platform"/>
            <consortium name="The Broad Institute Genome Sequencing Center for Infectious Disease"/>
            <person name="Wu L."/>
            <person name="Ma J."/>
        </authorList>
    </citation>
    <scope>NUCLEOTIDE SEQUENCE [LARGE SCALE GENOMIC DNA]</scope>
    <source>
        <strain evidence="3">CCUG 61697</strain>
    </source>
</reference>
<dbReference type="Proteomes" id="UP001597102">
    <property type="component" value="Unassembled WGS sequence"/>
</dbReference>
<dbReference type="EMBL" id="JBHTJO010000001">
    <property type="protein sequence ID" value="MFD0986481.1"/>
    <property type="molecule type" value="Genomic_DNA"/>
</dbReference>
<evidence type="ECO:0000313" key="2">
    <source>
        <dbReference type="EMBL" id="MFD0986481.1"/>
    </source>
</evidence>
<protein>
    <submittedName>
        <fullName evidence="2">Uncharacterized protein</fullName>
    </submittedName>
</protein>
<comment type="caution">
    <text evidence="2">The sequence shown here is derived from an EMBL/GenBank/DDBJ whole genome shotgun (WGS) entry which is preliminary data.</text>
</comment>
<evidence type="ECO:0000256" key="1">
    <source>
        <dbReference type="SAM" id="SignalP"/>
    </source>
</evidence>
<feature type="signal peptide" evidence="1">
    <location>
        <begin position="1"/>
        <end position="16"/>
    </location>
</feature>